<evidence type="ECO:0000256" key="4">
    <source>
        <dbReference type="ARBA" id="ARBA00022692"/>
    </source>
</evidence>
<keyword evidence="6 8" id="KW-0472">Membrane</keyword>
<dbReference type="Pfam" id="PF00361">
    <property type="entry name" value="Proton_antipo_M"/>
    <property type="match status" value="1"/>
</dbReference>
<comment type="subcellular location">
    <subcellularLocation>
        <location evidence="1">Cell membrane</location>
        <topology evidence="1">Multi-pass membrane protein</topology>
    </subcellularLocation>
    <subcellularLocation>
        <location evidence="7">Membrane</location>
        <topology evidence="7">Multi-pass membrane protein</topology>
    </subcellularLocation>
</comment>
<dbReference type="PRINTS" id="PR01434">
    <property type="entry name" value="NADHDHGNASE5"/>
</dbReference>
<feature type="transmembrane region" description="Helical" evidence="8">
    <location>
        <begin position="38"/>
        <end position="60"/>
    </location>
</feature>
<dbReference type="AlphaFoldDB" id="A0A8J6NG85"/>
<sequence>MNAHGWLLVCILLSSFLPGIVIFALPEEKTGLRTTLNLCGSVMKIVLIMVMNIGIFSGRIYEISLPVIPGVVLLLNADPLSALFSTLSSVLWLLTTIYAVGYLEDSPNRSHFFGYFSLCVTVTIGIALAGNLVTFLLFYEMLTLTTYPLIIHRGTEKALRAGRNYLIYTFCGGGLFLFAVVWLQTITGPASFTTTGFSSVLLESHRTQLAAIFLMLIAGVGVKAAIVPFHGWLPQAMVAPAPVSALLHAVAVVKAGAFGIIRIVLDVYGVENLSRLRLLPYLNIAAAITVLWGSIMALQQDDLKRRLAFSTVSQVSYIALGISLVDQPFAVIGGLVHLVHQGLMKITLFFCAGNLAETLGIHRISEMKGVARRMPLTMAAFSIGALGMIGIPPTVGFVSKWYLGLGGLAAGNWLLIAVLAVSSLLNAFYFLPILTQAWFGTQTAPWPEERSFGRFETRLSLLLPPLITAVIVIVLGTLANAQFSPLTWVNFIIRGYGL</sequence>
<feature type="transmembrane region" description="Helical" evidence="8">
    <location>
        <begin position="413"/>
        <end position="439"/>
    </location>
</feature>
<feature type="transmembrane region" description="Helical" evidence="8">
    <location>
        <begin position="317"/>
        <end position="339"/>
    </location>
</feature>
<organism evidence="10 11">
    <name type="scientific">Candidatus Desulfobia pelagia</name>
    <dbReference type="NCBI Taxonomy" id="2841692"/>
    <lineage>
        <taxon>Bacteria</taxon>
        <taxon>Pseudomonadati</taxon>
        <taxon>Thermodesulfobacteriota</taxon>
        <taxon>Desulfobulbia</taxon>
        <taxon>Desulfobulbales</taxon>
        <taxon>Desulfobulbaceae</taxon>
        <taxon>Candidatus Desulfobia</taxon>
    </lineage>
</organism>
<evidence type="ECO:0000313" key="10">
    <source>
        <dbReference type="EMBL" id="MBC8318099.1"/>
    </source>
</evidence>
<dbReference type="EMBL" id="JACNJZ010000129">
    <property type="protein sequence ID" value="MBC8318099.1"/>
    <property type="molecule type" value="Genomic_DNA"/>
</dbReference>
<evidence type="ECO:0000256" key="5">
    <source>
        <dbReference type="ARBA" id="ARBA00022989"/>
    </source>
</evidence>
<keyword evidence="5 8" id="KW-1133">Transmembrane helix</keyword>
<evidence type="ECO:0000256" key="3">
    <source>
        <dbReference type="ARBA" id="ARBA00022475"/>
    </source>
</evidence>
<reference evidence="10 11" key="1">
    <citation type="submission" date="2020-08" db="EMBL/GenBank/DDBJ databases">
        <title>Bridging the membrane lipid divide: bacteria of the FCB group superphylum have the potential to synthesize archaeal ether lipids.</title>
        <authorList>
            <person name="Villanueva L."/>
            <person name="Von Meijenfeldt F.A.B."/>
            <person name="Westbye A.B."/>
            <person name="Yadav S."/>
            <person name="Hopmans E.C."/>
            <person name="Dutilh B.E."/>
            <person name="Sinninghe Damste J.S."/>
        </authorList>
    </citation>
    <scope>NUCLEOTIDE SEQUENCE [LARGE SCALE GENOMIC DNA]</scope>
    <source>
        <strain evidence="10">NIOZ-UU47</strain>
    </source>
</reference>
<evidence type="ECO:0000313" key="11">
    <source>
        <dbReference type="Proteomes" id="UP000614424"/>
    </source>
</evidence>
<comment type="caution">
    <text evidence="10">The sequence shown here is derived from an EMBL/GenBank/DDBJ whole genome shotgun (WGS) entry which is preliminary data.</text>
</comment>
<feature type="transmembrane region" description="Helical" evidence="8">
    <location>
        <begin position="277"/>
        <end position="297"/>
    </location>
</feature>
<evidence type="ECO:0000259" key="9">
    <source>
        <dbReference type="Pfam" id="PF00361"/>
    </source>
</evidence>
<dbReference type="GO" id="GO:0005886">
    <property type="term" value="C:plasma membrane"/>
    <property type="evidence" value="ECO:0007669"/>
    <property type="project" value="UniProtKB-SubCell"/>
</dbReference>
<dbReference type="InterPro" id="IPR050586">
    <property type="entry name" value="CPA3_Na-H_Antiporter_D"/>
</dbReference>
<feature type="transmembrane region" description="Helical" evidence="8">
    <location>
        <begin position="245"/>
        <end position="265"/>
    </location>
</feature>
<accession>A0A8J6NG85</accession>
<protein>
    <submittedName>
        <fullName evidence="10">Monovalent cation/H+ antiporter subunit D family protein</fullName>
    </submittedName>
</protein>
<feature type="transmembrane region" description="Helical" evidence="8">
    <location>
        <begin position="459"/>
        <end position="479"/>
    </location>
</feature>
<feature type="transmembrane region" description="Helical" evidence="8">
    <location>
        <begin position="165"/>
        <end position="188"/>
    </location>
</feature>
<dbReference type="Proteomes" id="UP000614424">
    <property type="component" value="Unassembled WGS sequence"/>
</dbReference>
<name>A0A8J6NG85_9BACT</name>
<feature type="transmembrane region" description="Helical" evidence="8">
    <location>
        <begin position="209"/>
        <end position="233"/>
    </location>
</feature>
<comment type="similarity">
    <text evidence="2">Belongs to the CPA3 antiporters (TC 2.A.63) subunit D family.</text>
</comment>
<proteinExistence type="inferred from homology"/>
<feature type="transmembrane region" description="Helical" evidence="8">
    <location>
        <begin position="6"/>
        <end position="26"/>
    </location>
</feature>
<keyword evidence="3" id="KW-1003">Cell membrane</keyword>
<gene>
    <name evidence="10" type="ORF">H8E41_09340</name>
</gene>
<dbReference type="InterPro" id="IPR001750">
    <property type="entry name" value="ND/Mrp_TM"/>
</dbReference>
<evidence type="ECO:0000256" key="2">
    <source>
        <dbReference type="ARBA" id="ARBA00005346"/>
    </source>
</evidence>
<evidence type="ECO:0000256" key="1">
    <source>
        <dbReference type="ARBA" id="ARBA00004651"/>
    </source>
</evidence>
<evidence type="ECO:0000256" key="7">
    <source>
        <dbReference type="RuleBase" id="RU000320"/>
    </source>
</evidence>
<feature type="transmembrane region" description="Helical" evidence="8">
    <location>
        <begin position="374"/>
        <end position="393"/>
    </location>
</feature>
<feature type="transmembrane region" description="Helical" evidence="8">
    <location>
        <begin position="112"/>
        <end position="139"/>
    </location>
</feature>
<feature type="domain" description="NADH:quinone oxidoreductase/Mrp antiporter transmembrane" evidence="9">
    <location>
        <begin position="129"/>
        <end position="425"/>
    </location>
</feature>
<keyword evidence="4 7" id="KW-0812">Transmembrane</keyword>
<evidence type="ECO:0000256" key="8">
    <source>
        <dbReference type="SAM" id="Phobius"/>
    </source>
</evidence>
<dbReference type="PANTHER" id="PTHR42703:SF1">
    <property type="entry name" value="NA(+)_H(+) ANTIPORTER SUBUNIT D1"/>
    <property type="match status" value="1"/>
</dbReference>
<feature type="transmembrane region" description="Helical" evidence="8">
    <location>
        <begin position="80"/>
        <end position="100"/>
    </location>
</feature>
<evidence type="ECO:0000256" key="6">
    <source>
        <dbReference type="ARBA" id="ARBA00023136"/>
    </source>
</evidence>
<dbReference type="PANTHER" id="PTHR42703">
    <property type="entry name" value="NADH DEHYDROGENASE"/>
    <property type="match status" value="1"/>
</dbReference>